<keyword evidence="3" id="KW-1185">Reference proteome</keyword>
<evidence type="ECO:0000256" key="1">
    <source>
        <dbReference type="SAM" id="MobiDB-lite"/>
    </source>
</evidence>
<feature type="compositionally biased region" description="Pro residues" evidence="1">
    <location>
        <begin position="403"/>
        <end position="418"/>
    </location>
</feature>
<evidence type="ECO:0000313" key="2">
    <source>
        <dbReference type="EMBL" id="CAG5137495.1"/>
    </source>
</evidence>
<feature type="region of interest" description="Disordered" evidence="1">
    <location>
        <begin position="1"/>
        <end position="40"/>
    </location>
</feature>
<dbReference type="RefSeq" id="XP_043163659.1">
    <property type="nucleotide sequence ID" value="XM_043307724.1"/>
</dbReference>
<evidence type="ECO:0000313" key="3">
    <source>
        <dbReference type="Proteomes" id="UP000676310"/>
    </source>
</evidence>
<reference evidence="2" key="1">
    <citation type="submission" date="2021-05" db="EMBL/GenBank/DDBJ databases">
        <authorList>
            <person name="Stam R."/>
        </authorList>
    </citation>
    <scope>NUCLEOTIDE SEQUENCE</scope>
    <source>
        <strain evidence="2">CS162</strain>
    </source>
</reference>
<comment type="caution">
    <text evidence="2">The sequence shown here is derived from an EMBL/GenBank/DDBJ whole genome shotgun (WGS) entry which is preliminary data.</text>
</comment>
<feature type="region of interest" description="Disordered" evidence="1">
    <location>
        <begin position="363"/>
        <end position="433"/>
    </location>
</feature>
<dbReference type="Proteomes" id="UP000676310">
    <property type="component" value="Unassembled WGS sequence"/>
</dbReference>
<gene>
    <name evidence="2" type="ORF">ALTATR162_LOCUS131</name>
</gene>
<name>A0A8J2MZX8_9PLEO</name>
<accession>A0A8J2MZX8</accession>
<feature type="compositionally biased region" description="Basic and acidic residues" evidence="1">
    <location>
        <begin position="29"/>
        <end position="40"/>
    </location>
</feature>
<proteinExistence type="predicted"/>
<protein>
    <submittedName>
        <fullName evidence="2">Uncharacterized protein</fullName>
    </submittedName>
</protein>
<dbReference type="AlphaFoldDB" id="A0A8J2MZX8"/>
<sequence>MSMSPISKINKSSTNREPKTRGQKQSAIAHHDDRYRKLEAEQAKLLEAQKQDMFTDDDDQRLKEIERALAGYDSAMAQANTNPGTVASPEAGATSDSDTVIQGTTTQDAMQQEATEPDTGGLDVTGQRATVNTPDPEPTHANILGALSKDRNVKREPREEPKASTNRLVDDLDMAWNVDVDDRHIEPSLQNHNREAFGHIMRNSQTRYCIRYGSADAYSARFESTLPAGSRYRETRDVTQRSNRIVERIVQHHKDNKLTLPMDILSKVKVLVVYWDSKMGVGHDAEVDVLAPDFAGRRPHTRCFVYLDPALYASTYDIENKTSYSHETRSTMKLLMEGNNDQQKSITFYNIAVRLENKFEEKCMSGAPDRPKPLRELVHERKAASRRSGSRYATAKPAVSPAPVKPPISPRRSAPPPNMRLKQTPARPQSRKSLRQRFHADFLELFDLPDDTTYTDLDKQQQLLYPAQFAN</sequence>
<dbReference type="GeneID" id="67012630"/>
<dbReference type="OrthoDB" id="74764at2759"/>
<feature type="compositionally biased region" description="Polar residues" evidence="1">
    <location>
        <begin position="1"/>
        <end position="13"/>
    </location>
</feature>
<feature type="compositionally biased region" description="Basic and acidic residues" evidence="1">
    <location>
        <begin position="363"/>
        <end position="383"/>
    </location>
</feature>
<organism evidence="2 3">
    <name type="scientific">Alternaria atra</name>
    <dbReference type="NCBI Taxonomy" id="119953"/>
    <lineage>
        <taxon>Eukaryota</taxon>
        <taxon>Fungi</taxon>
        <taxon>Dikarya</taxon>
        <taxon>Ascomycota</taxon>
        <taxon>Pezizomycotina</taxon>
        <taxon>Dothideomycetes</taxon>
        <taxon>Pleosporomycetidae</taxon>
        <taxon>Pleosporales</taxon>
        <taxon>Pleosporineae</taxon>
        <taxon>Pleosporaceae</taxon>
        <taxon>Alternaria</taxon>
        <taxon>Alternaria sect. Ulocladioides</taxon>
    </lineage>
</organism>
<dbReference type="EMBL" id="CAJRGZ010000010">
    <property type="protein sequence ID" value="CAG5137495.1"/>
    <property type="molecule type" value="Genomic_DNA"/>
</dbReference>